<keyword evidence="9 13" id="KW-0067">ATP-binding</keyword>
<dbReference type="GO" id="GO:0009089">
    <property type="term" value="P:lysine biosynthetic process via diaminopimelate"/>
    <property type="evidence" value="ECO:0007669"/>
    <property type="project" value="InterPro"/>
</dbReference>
<reference evidence="17" key="1">
    <citation type="submission" date="2020-10" db="EMBL/GenBank/DDBJ databases">
        <authorList>
            <person name="Gilroy R."/>
        </authorList>
    </citation>
    <scope>NUCLEOTIDE SEQUENCE</scope>
    <source>
        <strain evidence="17">CHK33-4379</strain>
    </source>
</reference>
<evidence type="ECO:0000256" key="11">
    <source>
        <dbReference type="ARBA" id="ARBA00023154"/>
    </source>
</evidence>
<evidence type="ECO:0000256" key="1">
    <source>
        <dbReference type="ARBA" id="ARBA00003121"/>
    </source>
</evidence>
<dbReference type="InterPro" id="IPR002912">
    <property type="entry name" value="ACT_dom"/>
</dbReference>
<evidence type="ECO:0000256" key="12">
    <source>
        <dbReference type="ARBA" id="ARBA00047872"/>
    </source>
</evidence>
<dbReference type="PIRSF" id="PIRSF000726">
    <property type="entry name" value="Asp_kin"/>
    <property type="match status" value="1"/>
</dbReference>
<dbReference type="FunFam" id="3.30.2130.10:FF:000001">
    <property type="entry name" value="Bifunctional aspartokinase/homoserine dehydrogenase"/>
    <property type="match status" value="1"/>
</dbReference>
<evidence type="ECO:0000259" key="16">
    <source>
        <dbReference type="PROSITE" id="PS51671"/>
    </source>
</evidence>
<evidence type="ECO:0000313" key="17">
    <source>
        <dbReference type="EMBL" id="HIT59095.1"/>
    </source>
</evidence>
<keyword evidence="11" id="KW-0457">Lysine biosynthesis</keyword>
<evidence type="ECO:0000256" key="10">
    <source>
        <dbReference type="ARBA" id="ARBA00022915"/>
    </source>
</evidence>
<comment type="pathway">
    <text evidence="2 15">Amino-acid biosynthesis; L-lysine biosynthesis via DAP pathway; (S)-tetrahydrodipicolinate from L-aspartate: step 1/4.</text>
</comment>
<dbReference type="InterPro" id="IPR054352">
    <property type="entry name" value="ACT_Aspartokinase"/>
</dbReference>
<protein>
    <recommendedName>
        <fullName evidence="14">Aspartokinase</fullName>
        <ecNumber evidence="14">2.7.2.4</ecNumber>
    </recommendedName>
</protein>
<comment type="catalytic activity">
    <reaction evidence="12 14">
        <text>L-aspartate + ATP = 4-phospho-L-aspartate + ADP</text>
        <dbReference type="Rhea" id="RHEA:23776"/>
        <dbReference type="ChEBI" id="CHEBI:29991"/>
        <dbReference type="ChEBI" id="CHEBI:30616"/>
        <dbReference type="ChEBI" id="CHEBI:57535"/>
        <dbReference type="ChEBI" id="CHEBI:456216"/>
        <dbReference type="EC" id="2.7.2.4"/>
    </reaction>
</comment>
<dbReference type="InterPro" id="IPR045865">
    <property type="entry name" value="ACT-like_dom_sf"/>
</dbReference>
<dbReference type="InterPro" id="IPR018042">
    <property type="entry name" value="Aspartate_kinase_CS"/>
</dbReference>
<feature type="binding site" evidence="13">
    <location>
        <begin position="242"/>
        <end position="243"/>
    </location>
    <ligand>
        <name>ATP</name>
        <dbReference type="ChEBI" id="CHEBI:30616"/>
    </ligand>
</feature>
<dbReference type="EC" id="2.7.2.4" evidence="14"/>
<feature type="binding site" evidence="13">
    <location>
        <begin position="42"/>
        <end position="45"/>
    </location>
    <ligand>
        <name>ATP</name>
        <dbReference type="ChEBI" id="CHEBI:30616"/>
    </ligand>
</feature>
<keyword evidence="15" id="KW-0028">Amino-acid biosynthesis</keyword>
<evidence type="ECO:0000313" key="18">
    <source>
        <dbReference type="Proteomes" id="UP000824136"/>
    </source>
</evidence>
<comment type="similarity">
    <text evidence="5 14">Belongs to the aspartokinase family.</text>
</comment>
<dbReference type="Gene3D" id="3.40.1160.10">
    <property type="entry name" value="Acetylglutamate kinase-like"/>
    <property type="match status" value="1"/>
</dbReference>
<comment type="pathway">
    <text evidence="4 15">Amino-acid biosynthesis; L-threonine biosynthesis; L-threonine from L-aspartate: step 1/5.</text>
</comment>
<name>A0A9D1GV89_9FIRM</name>
<dbReference type="GO" id="GO:0009090">
    <property type="term" value="P:homoserine biosynthetic process"/>
    <property type="evidence" value="ECO:0007669"/>
    <property type="project" value="TreeGrafter"/>
</dbReference>
<dbReference type="SUPFAM" id="SSF53633">
    <property type="entry name" value="Carbamate kinase-like"/>
    <property type="match status" value="1"/>
</dbReference>
<dbReference type="CDD" id="cd04911">
    <property type="entry name" value="ACT_AKiii-YclM-BS_1"/>
    <property type="match status" value="1"/>
</dbReference>
<evidence type="ECO:0000256" key="14">
    <source>
        <dbReference type="RuleBase" id="RU003448"/>
    </source>
</evidence>
<comment type="pathway">
    <text evidence="3 15">Amino-acid biosynthesis; L-methionine biosynthesis via de novo pathway; L-homoserine from L-aspartate: step 1/3.</text>
</comment>
<proteinExistence type="inferred from homology"/>
<dbReference type="Pfam" id="PF00696">
    <property type="entry name" value="AA_kinase"/>
    <property type="match status" value="1"/>
</dbReference>
<organism evidence="17 18">
    <name type="scientific">Candidatus Faeciplasma pullistercoris</name>
    <dbReference type="NCBI Taxonomy" id="2840800"/>
    <lineage>
        <taxon>Bacteria</taxon>
        <taxon>Bacillati</taxon>
        <taxon>Bacillota</taxon>
        <taxon>Clostridia</taxon>
        <taxon>Eubacteriales</taxon>
        <taxon>Oscillospiraceae</taxon>
        <taxon>Oscillospiraceae incertae sedis</taxon>
        <taxon>Candidatus Faeciplasma</taxon>
    </lineage>
</organism>
<keyword evidence="7 13" id="KW-0547">Nucleotide-binding</keyword>
<feature type="binding site" evidence="13">
    <location>
        <position position="151"/>
    </location>
    <ligand>
        <name>substrate</name>
    </ligand>
</feature>
<evidence type="ECO:0000256" key="5">
    <source>
        <dbReference type="ARBA" id="ARBA00010122"/>
    </source>
</evidence>
<evidence type="ECO:0000256" key="13">
    <source>
        <dbReference type="PIRSR" id="PIRSR000726-1"/>
    </source>
</evidence>
<dbReference type="InterPro" id="IPR001048">
    <property type="entry name" value="Asp/Glu/Uridylate_kinase"/>
</dbReference>
<dbReference type="GO" id="GO:0005829">
    <property type="term" value="C:cytosol"/>
    <property type="evidence" value="ECO:0007669"/>
    <property type="project" value="TreeGrafter"/>
</dbReference>
<dbReference type="GO" id="GO:0005524">
    <property type="term" value="F:ATP binding"/>
    <property type="evidence" value="ECO:0007669"/>
    <property type="project" value="UniProtKB-KW"/>
</dbReference>
<dbReference type="Pfam" id="PF22468">
    <property type="entry name" value="ACT_9"/>
    <property type="match status" value="1"/>
</dbReference>
<dbReference type="SUPFAM" id="SSF55021">
    <property type="entry name" value="ACT-like"/>
    <property type="match status" value="2"/>
</dbReference>
<evidence type="ECO:0000256" key="6">
    <source>
        <dbReference type="ARBA" id="ARBA00022679"/>
    </source>
</evidence>
<sequence length="476" mass="52223">MALFRLSQRLTGHSIDNIIVVLQKIPLNIYKETVEVATKVVKFGGSSLADANQFIKVANIIKADPSRKYVVPSAPGKRSSKDTKVTDMLYACYDTAVRGGDFIPMFNEIKKRYTDIIDGLGLDISLDSEFETIKHSFMARAGRDYAASRGEYLNGKILSSYLGFAFVDAAEVIYFGENSKLDLEQTCRAVKERLDKVGNAVIPGFYGSMPNDTVKTFSRGGSDITGSIVAAAMNADLYENWTDVSGFLVCDPRIVPNPEPIQTITYHELRELAYMGAGVLHEEAIFPVRKAGIPINIKNTNKPDDPGTMIVEQAGCDDCKFTITGIAGHRGFAAITIEKDMMNSELGFGRKVLEVFENHGISFEHMPSGIDTMSIVVRLDELAECEEDVIKSLRDAVSPDKIEIDRDIALIAIVGRGMKSQRGTAARIFAALAHAKINVKMIDQGSSELNVIVGIGNEYFEAAIKAIYAIFVSERL</sequence>
<dbReference type="PROSITE" id="PS51671">
    <property type="entry name" value="ACT"/>
    <property type="match status" value="1"/>
</dbReference>
<keyword evidence="8 14" id="KW-0418">Kinase</keyword>
<dbReference type="Gene3D" id="3.30.2130.10">
    <property type="entry name" value="VC0802-like"/>
    <property type="match status" value="1"/>
</dbReference>
<evidence type="ECO:0000256" key="2">
    <source>
        <dbReference type="ARBA" id="ARBA00004766"/>
    </source>
</evidence>
<evidence type="ECO:0000256" key="3">
    <source>
        <dbReference type="ARBA" id="ARBA00004986"/>
    </source>
</evidence>
<dbReference type="InterPro" id="IPR005260">
    <property type="entry name" value="Asp_kin_monofn"/>
</dbReference>
<accession>A0A9D1GV89</accession>
<evidence type="ECO:0000256" key="4">
    <source>
        <dbReference type="ARBA" id="ARBA00005139"/>
    </source>
</evidence>
<dbReference type="PANTHER" id="PTHR21499:SF67">
    <property type="entry name" value="ASPARTOKINASE 3"/>
    <property type="match status" value="1"/>
</dbReference>
<dbReference type="EMBL" id="DVLL01000020">
    <property type="protein sequence ID" value="HIT59095.1"/>
    <property type="molecule type" value="Genomic_DNA"/>
</dbReference>
<gene>
    <name evidence="17" type="ORF">IAC39_05255</name>
</gene>
<comment type="function">
    <text evidence="1">Catalyzes the phosphorylation of the beta-carboxyl group of aspartic acid with ATP to yield 4-phospho-L-aspartate, which is involved in the branched biosynthetic pathway leading to the biosynthesis of amino acids threonine, isoleucine and methionine.</text>
</comment>
<dbReference type="GO" id="GO:0004072">
    <property type="term" value="F:aspartate kinase activity"/>
    <property type="evidence" value="ECO:0007669"/>
    <property type="project" value="UniProtKB-EC"/>
</dbReference>
<dbReference type="InterPro" id="IPR001341">
    <property type="entry name" value="Asp_kinase"/>
</dbReference>
<dbReference type="NCBIfam" id="TIGR00657">
    <property type="entry name" value="asp_kinases"/>
    <property type="match status" value="1"/>
</dbReference>
<dbReference type="AlphaFoldDB" id="A0A9D1GV89"/>
<feature type="binding site" evidence="13">
    <location>
        <position position="253"/>
    </location>
    <ligand>
        <name>ATP</name>
        <dbReference type="ChEBI" id="CHEBI:30616"/>
    </ligand>
</feature>
<dbReference type="InterPro" id="IPR036393">
    <property type="entry name" value="AceGlu_kinase-like_sf"/>
</dbReference>
<evidence type="ECO:0000256" key="15">
    <source>
        <dbReference type="RuleBase" id="RU004249"/>
    </source>
</evidence>
<comment type="caution">
    <text evidence="17">The sequence shown here is derived from an EMBL/GenBank/DDBJ whole genome shotgun (WGS) entry which is preliminary data.</text>
</comment>
<evidence type="ECO:0000256" key="8">
    <source>
        <dbReference type="ARBA" id="ARBA00022777"/>
    </source>
</evidence>
<dbReference type="NCBIfam" id="NF006540">
    <property type="entry name" value="PRK09034.1"/>
    <property type="match status" value="1"/>
</dbReference>
<feature type="binding site" evidence="13">
    <location>
        <position position="86"/>
    </location>
    <ligand>
        <name>substrate</name>
    </ligand>
</feature>
<keyword evidence="6 14" id="KW-0808">Transferase</keyword>
<dbReference type="CDD" id="cd04916">
    <property type="entry name" value="ACT_AKiii-YclM-BS_2"/>
    <property type="match status" value="1"/>
</dbReference>
<dbReference type="Proteomes" id="UP000824136">
    <property type="component" value="Unassembled WGS sequence"/>
</dbReference>
<dbReference type="PANTHER" id="PTHR21499">
    <property type="entry name" value="ASPARTATE KINASE"/>
    <property type="match status" value="1"/>
</dbReference>
<evidence type="ECO:0000256" key="7">
    <source>
        <dbReference type="ARBA" id="ARBA00022741"/>
    </source>
</evidence>
<evidence type="ECO:0000256" key="9">
    <source>
        <dbReference type="ARBA" id="ARBA00022840"/>
    </source>
</evidence>
<feature type="domain" description="ACT" evidence="16">
    <location>
        <begin position="413"/>
        <end position="476"/>
    </location>
</feature>
<keyword evidence="10" id="KW-0220">Diaminopimelate biosynthesis</keyword>
<dbReference type="PROSITE" id="PS00324">
    <property type="entry name" value="ASPARTOKINASE"/>
    <property type="match status" value="1"/>
</dbReference>
<reference evidence="17" key="2">
    <citation type="journal article" date="2021" name="PeerJ">
        <title>Extensive microbial diversity within the chicken gut microbiome revealed by metagenomics and culture.</title>
        <authorList>
            <person name="Gilroy R."/>
            <person name="Ravi A."/>
            <person name="Getino M."/>
            <person name="Pursley I."/>
            <person name="Horton D.L."/>
            <person name="Alikhan N.F."/>
            <person name="Baker D."/>
            <person name="Gharbi K."/>
            <person name="Hall N."/>
            <person name="Watson M."/>
            <person name="Adriaenssens E.M."/>
            <person name="Foster-Nyarko E."/>
            <person name="Jarju S."/>
            <person name="Secka A."/>
            <person name="Antonio M."/>
            <person name="Oren A."/>
            <person name="Chaudhuri R.R."/>
            <person name="La Ragione R."/>
            <person name="Hildebrand F."/>
            <person name="Pallen M.J."/>
        </authorList>
    </citation>
    <scope>NUCLEOTIDE SEQUENCE</scope>
    <source>
        <strain evidence="17">CHK33-4379</strain>
    </source>
</reference>
<dbReference type="GO" id="GO:0019877">
    <property type="term" value="P:diaminopimelate biosynthetic process"/>
    <property type="evidence" value="ECO:0007669"/>
    <property type="project" value="UniProtKB-KW"/>
</dbReference>